<organism evidence="4 5">
    <name type="scientific">Arenibacterium halophilum</name>
    <dbReference type="NCBI Taxonomy" id="2583821"/>
    <lineage>
        <taxon>Bacteria</taxon>
        <taxon>Pseudomonadati</taxon>
        <taxon>Pseudomonadota</taxon>
        <taxon>Alphaproteobacteria</taxon>
        <taxon>Rhodobacterales</taxon>
        <taxon>Paracoccaceae</taxon>
        <taxon>Arenibacterium</taxon>
    </lineage>
</organism>
<dbReference type="Pfam" id="PF01494">
    <property type="entry name" value="FAD_binding_3"/>
    <property type="match status" value="1"/>
</dbReference>
<evidence type="ECO:0000313" key="4">
    <source>
        <dbReference type="EMBL" id="TMV14694.1"/>
    </source>
</evidence>
<evidence type="ECO:0000256" key="2">
    <source>
        <dbReference type="ARBA" id="ARBA00023033"/>
    </source>
</evidence>
<dbReference type="EMBL" id="VCPC01000001">
    <property type="protein sequence ID" value="TMV14694.1"/>
    <property type="molecule type" value="Genomic_DNA"/>
</dbReference>
<dbReference type="SUPFAM" id="SSF54373">
    <property type="entry name" value="FAD-linked reductases, C-terminal domain"/>
    <property type="match status" value="1"/>
</dbReference>
<gene>
    <name evidence="4" type="ORF">FGK64_01550</name>
</gene>
<dbReference type="Gene3D" id="3.50.50.60">
    <property type="entry name" value="FAD/NAD(P)-binding domain"/>
    <property type="match status" value="1"/>
</dbReference>
<protein>
    <submittedName>
        <fullName evidence="4">FAD-binding protein</fullName>
    </submittedName>
</protein>
<dbReference type="PANTHER" id="PTHR13789">
    <property type="entry name" value="MONOOXYGENASE"/>
    <property type="match status" value="1"/>
</dbReference>
<evidence type="ECO:0000313" key="5">
    <source>
        <dbReference type="Proteomes" id="UP001191082"/>
    </source>
</evidence>
<evidence type="ECO:0000256" key="1">
    <source>
        <dbReference type="ARBA" id="ARBA00023002"/>
    </source>
</evidence>
<reference evidence="4 5" key="1">
    <citation type="submission" date="2019-05" db="EMBL/GenBank/DDBJ databases">
        <title>Marivita sp. nov. isolated from sea sediment.</title>
        <authorList>
            <person name="Kim W."/>
        </authorList>
    </citation>
    <scope>NUCLEOTIDE SEQUENCE [LARGE SCALE GENOMIC DNA]</scope>
    <source>
        <strain evidence="4 5">CAU 1492</strain>
    </source>
</reference>
<accession>A0ABY2XCE7</accession>
<comment type="caution">
    <text evidence="4">The sequence shown here is derived from an EMBL/GenBank/DDBJ whole genome shotgun (WGS) entry which is preliminary data.</text>
</comment>
<dbReference type="PRINTS" id="PR00420">
    <property type="entry name" value="RNGMNOXGNASE"/>
</dbReference>
<dbReference type="Proteomes" id="UP001191082">
    <property type="component" value="Unassembled WGS sequence"/>
</dbReference>
<proteinExistence type="predicted"/>
<keyword evidence="2" id="KW-0503">Monooxygenase</keyword>
<feature type="domain" description="FAD-binding" evidence="3">
    <location>
        <begin position="8"/>
        <end position="334"/>
    </location>
</feature>
<dbReference type="InterPro" id="IPR050493">
    <property type="entry name" value="FAD-dep_Monooxygenase_BioMet"/>
</dbReference>
<dbReference type="InterPro" id="IPR036188">
    <property type="entry name" value="FAD/NAD-bd_sf"/>
</dbReference>
<name>A0ABY2XCE7_9RHOB</name>
<dbReference type="InterPro" id="IPR002938">
    <property type="entry name" value="FAD-bd"/>
</dbReference>
<dbReference type="SUPFAM" id="SSF51905">
    <property type="entry name" value="FAD/NAD(P)-binding domain"/>
    <property type="match status" value="1"/>
</dbReference>
<keyword evidence="5" id="KW-1185">Reference proteome</keyword>
<evidence type="ECO:0000259" key="3">
    <source>
        <dbReference type="Pfam" id="PF01494"/>
    </source>
</evidence>
<dbReference type="RefSeq" id="WP_138862046.1">
    <property type="nucleotide sequence ID" value="NZ_VCPC01000001.1"/>
</dbReference>
<keyword evidence="1" id="KW-0560">Oxidoreductase</keyword>
<dbReference type="PANTHER" id="PTHR13789:SF309">
    <property type="entry name" value="PUTATIVE (AFU_ORTHOLOGUE AFUA_6G14510)-RELATED"/>
    <property type="match status" value="1"/>
</dbReference>
<sequence length="381" mass="40576">MALTGQEITVLGAGIGGLTAALALARRGARVRVLEQAEALTEVGAGIQIAQNGMVVLRALGVFDDPPPAVCSQGVDLRDYRAGRLVMRLPPPAAGPTWYFHRADLIKTLARAAQAAGVNIELGQTAVAVSTVGGAACIHLASGREMETPLLIAADGMRGPGRAAVAGDTIAEFSGQVAYRALVPGQPGAPERATLTMAPGRHAVTYPLRDGKVTNIVAFQERRDWERDSWRDTIDAAEVRATFADFGGPVGQLFQRIETAHIWALYLHPVASQWHKGAIALLGDAAHPTLPYMAQGACMAIEDAWVLADCLTNDGGFAAYQARRIERVRRVVAAAGANAWRFHARSPMREIGQLGLTVAGRWLAPRYTWLYGHDVTSSPAL</sequence>